<feature type="chain" id="PRO_5020996303" description="CBM6 domain-containing protein" evidence="1">
    <location>
        <begin position="26"/>
        <end position="749"/>
    </location>
</feature>
<evidence type="ECO:0000313" key="4">
    <source>
        <dbReference type="Proteomes" id="UP000294830"/>
    </source>
</evidence>
<sequence length="749" mass="82845">MKLKVILLAAVGLACFNGSSQPSQRAIFTSPNFSIFPDMVTWKADRAFLKGDTLYSTFNGNDEPVFSSTTGAYKRSIVLKNSHYPQLKSSVPMVDALYNMTLNELDLLRTKDGYFDTGKSWGGVWTRDLSYATILGIAIADPEVAKNGLMRKTKDGHIVQDTGSGGSWPISSDRNTWALAAWEVYKYTGDRKWLETIYPIVKNTVEADLKTIFYPGSLPLGESSFLDWREQTYPMWMKPIDIYRSANLGTTVVHFQTYSILNSIETILGIKGGRYGRLADEVKSNINAQLWMGDKGYYGQYLYGINSMSISPRSEALGEALAVLYDVADADRQKLVVENTPITEYGTTCIFPQIPEVGPYHNNSVWPFVQAFWNIAAAKVKNEAALSYGMASIYRAAAMYLTNKENFVASTGDSHGTAINSDRQLWSVGANIGMTYKVILGMNFEPNGIAFAPVIPHAYAGKYTLTNFKYRNATINVTVDGFGYEIASFTVNGVEQTPFVDGGATGVLNISIKMKNAPFAPSKVNLRSVDFAPATPIVALNAGMLEWKNVAGAVAYTVTRNGKVVVNTSNSSYAIGNDDCYTEYQVKAVDAQGYESFLSNPVVIEPQDKTFTVEAEDFNPKSELPYTSFSGKGFVEMTTTKNTRVFIPVTVGEEGDYLLTLRYSNGTDRMCCGNSAALRTLWVNGKQVATMVFPIVEKDAWSDWSRSNAVRVHLKRGKNALKLTYERHNRNMNGDINLLMLDNVKVVKL</sequence>
<dbReference type="AlphaFoldDB" id="A0A4R2EMQ6"/>
<dbReference type="EMBL" id="SLWB01000010">
    <property type="protein sequence ID" value="TCN65629.1"/>
    <property type="molecule type" value="Genomic_DNA"/>
</dbReference>
<comment type="caution">
    <text evidence="3">The sequence shown here is derived from an EMBL/GenBank/DDBJ whole genome shotgun (WGS) entry which is preliminary data.</text>
</comment>
<dbReference type="PROSITE" id="PS51175">
    <property type="entry name" value="CBM6"/>
    <property type="match status" value="1"/>
</dbReference>
<evidence type="ECO:0000259" key="2">
    <source>
        <dbReference type="PROSITE" id="PS51175"/>
    </source>
</evidence>
<dbReference type="SUPFAM" id="SSF49785">
    <property type="entry name" value="Galactose-binding domain-like"/>
    <property type="match status" value="1"/>
</dbReference>
<dbReference type="InterPro" id="IPR008928">
    <property type="entry name" value="6-hairpin_glycosidase_sf"/>
</dbReference>
<evidence type="ECO:0000313" key="3">
    <source>
        <dbReference type="EMBL" id="TCN65629.1"/>
    </source>
</evidence>
<dbReference type="Pfam" id="PF17389">
    <property type="entry name" value="Bac_rhamnosid6H"/>
    <property type="match status" value="1"/>
</dbReference>
<dbReference type="InterPro" id="IPR035396">
    <property type="entry name" value="Bac_rhamnosid6H"/>
</dbReference>
<dbReference type="InterPro" id="IPR012341">
    <property type="entry name" value="6hp_glycosidase-like_sf"/>
</dbReference>
<gene>
    <name evidence="3" type="ORF">CLV25_11018</name>
</gene>
<keyword evidence="1" id="KW-0732">Signal</keyword>
<dbReference type="OrthoDB" id="49490at2"/>
<dbReference type="Gene3D" id="2.60.120.260">
    <property type="entry name" value="Galactose-binding domain-like"/>
    <property type="match status" value="1"/>
</dbReference>
<protein>
    <recommendedName>
        <fullName evidence="2">CBM6 domain-containing protein</fullName>
    </recommendedName>
</protein>
<feature type="domain" description="CBM6" evidence="2">
    <location>
        <begin position="611"/>
        <end position="747"/>
    </location>
</feature>
<evidence type="ECO:0000256" key="1">
    <source>
        <dbReference type="SAM" id="SignalP"/>
    </source>
</evidence>
<dbReference type="SUPFAM" id="SSF48208">
    <property type="entry name" value="Six-hairpin glycosidases"/>
    <property type="match status" value="1"/>
</dbReference>
<dbReference type="GO" id="GO:0030246">
    <property type="term" value="F:carbohydrate binding"/>
    <property type="evidence" value="ECO:0007669"/>
    <property type="project" value="InterPro"/>
</dbReference>
<accession>A0A4R2EMQ6</accession>
<feature type="signal peptide" evidence="1">
    <location>
        <begin position="1"/>
        <end position="25"/>
    </location>
</feature>
<proteinExistence type="predicted"/>
<dbReference type="GO" id="GO:0005975">
    <property type="term" value="P:carbohydrate metabolic process"/>
    <property type="evidence" value="ECO:0007669"/>
    <property type="project" value="InterPro"/>
</dbReference>
<reference evidence="3 4" key="1">
    <citation type="submission" date="2019-03" db="EMBL/GenBank/DDBJ databases">
        <title>Genomic Encyclopedia of Archaeal and Bacterial Type Strains, Phase II (KMG-II): from individual species to whole genera.</title>
        <authorList>
            <person name="Goeker M."/>
        </authorList>
    </citation>
    <scope>NUCLEOTIDE SEQUENCE [LARGE SCALE GENOMIC DNA]</scope>
    <source>
        <strain evidence="3 4">RL-C</strain>
    </source>
</reference>
<dbReference type="Gene3D" id="1.50.10.10">
    <property type="match status" value="1"/>
</dbReference>
<keyword evidence="4" id="KW-1185">Reference proteome</keyword>
<organism evidence="3 4">
    <name type="scientific">Acetobacteroides hydrogenigenes</name>
    <dbReference type="NCBI Taxonomy" id="979970"/>
    <lineage>
        <taxon>Bacteria</taxon>
        <taxon>Pseudomonadati</taxon>
        <taxon>Bacteroidota</taxon>
        <taxon>Bacteroidia</taxon>
        <taxon>Bacteroidales</taxon>
        <taxon>Rikenellaceae</taxon>
        <taxon>Acetobacteroides</taxon>
    </lineage>
</organism>
<dbReference type="InterPro" id="IPR008979">
    <property type="entry name" value="Galactose-bd-like_sf"/>
</dbReference>
<dbReference type="Proteomes" id="UP000294830">
    <property type="component" value="Unassembled WGS sequence"/>
</dbReference>
<dbReference type="PROSITE" id="PS51257">
    <property type="entry name" value="PROKAR_LIPOPROTEIN"/>
    <property type="match status" value="1"/>
</dbReference>
<dbReference type="InterPro" id="IPR005084">
    <property type="entry name" value="CBM6"/>
</dbReference>
<dbReference type="RefSeq" id="WP_131839620.1">
    <property type="nucleotide sequence ID" value="NZ_SLWB01000010.1"/>
</dbReference>
<name>A0A4R2EMQ6_9BACT</name>